<dbReference type="AlphaFoldDB" id="A0A5C6AAG4"/>
<comment type="caution">
    <text evidence="1">The sequence shown here is derived from an EMBL/GenBank/DDBJ whole genome shotgun (WGS) entry which is preliminary data.</text>
</comment>
<dbReference type="InterPro" id="IPR034660">
    <property type="entry name" value="DinB/YfiT-like"/>
</dbReference>
<accession>A0A5C6AAG4</accession>
<dbReference type="EMBL" id="SJPR01000003">
    <property type="protein sequence ID" value="TWT97022.1"/>
    <property type="molecule type" value="Genomic_DNA"/>
</dbReference>
<evidence type="ECO:0000313" key="2">
    <source>
        <dbReference type="Proteomes" id="UP000317421"/>
    </source>
</evidence>
<dbReference type="InterPro" id="IPR011463">
    <property type="entry name" value="DUF1569"/>
</dbReference>
<dbReference type="Proteomes" id="UP000317421">
    <property type="component" value="Unassembled WGS sequence"/>
</dbReference>
<dbReference type="Gene3D" id="1.20.120.450">
    <property type="entry name" value="dinb family like domain"/>
    <property type="match status" value="1"/>
</dbReference>
<name>A0A5C6AAG4_9BACT</name>
<organism evidence="1 2">
    <name type="scientific">Botrimarina colliarenosi</name>
    <dbReference type="NCBI Taxonomy" id="2528001"/>
    <lineage>
        <taxon>Bacteria</taxon>
        <taxon>Pseudomonadati</taxon>
        <taxon>Planctomycetota</taxon>
        <taxon>Planctomycetia</taxon>
        <taxon>Pirellulales</taxon>
        <taxon>Lacipirellulaceae</taxon>
        <taxon>Botrimarina</taxon>
    </lineage>
</organism>
<sequence length="154" mass="17784">MPKLRRLKLESLDQVIDEVTRLRDHPYSRGGQWNLSQLCEHLTGTMRIGLDGSVKPFPWLLRATLGNLMFWLFASRVVRGVNGMKTLPQLEPAPSEADDPEAIERCLSTLREARDRREPLPPYPFTTSITNDRWRQMMVVHSQHHLEFLKPIAG</sequence>
<reference evidence="1 2" key="1">
    <citation type="submission" date="2019-02" db="EMBL/GenBank/DDBJ databases">
        <title>Deep-cultivation of Planctomycetes and their phenomic and genomic characterization uncovers novel biology.</title>
        <authorList>
            <person name="Wiegand S."/>
            <person name="Jogler M."/>
            <person name="Boedeker C."/>
            <person name="Pinto D."/>
            <person name="Vollmers J."/>
            <person name="Rivas-Marin E."/>
            <person name="Kohn T."/>
            <person name="Peeters S.H."/>
            <person name="Heuer A."/>
            <person name="Rast P."/>
            <person name="Oberbeckmann S."/>
            <person name="Bunk B."/>
            <person name="Jeske O."/>
            <person name="Meyerdierks A."/>
            <person name="Storesund J.E."/>
            <person name="Kallscheuer N."/>
            <person name="Luecker S."/>
            <person name="Lage O.M."/>
            <person name="Pohl T."/>
            <person name="Merkel B.J."/>
            <person name="Hornburger P."/>
            <person name="Mueller R.-W."/>
            <person name="Bruemmer F."/>
            <person name="Labrenz M."/>
            <person name="Spormann A.M."/>
            <person name="Op Den Camp H."/>
            <person name="Overmann J."/>
            <person name="Amann R."/>
            <person name="Jetten M.S.M."/>
            <person name="Mascher T."/>
            <person name="Medema M.H."/>
            <person name="Devos D.P."/>
            <person name="Kaster A.-K."/>
            <person name="Ovreas L."/>
            <person name="Rohde M."/>
            <person name="Galperin M.Y."/>
            <person name="Jogler C."/>
        </authorList>
    </citation>
    <scope>NUCLEOTIDE SEQUENCE [LARGE SCALE GENOMIC DNA]</scope>
    <source>
        <strain evidence="1 2">Pla108</strain>
    </source>
</reference>
<dbReference type="Pfam" id="PF07606">
    <property type="entry name" value="DUF1569"/>
    <property type="match status" value="1"/>
</dbReference>
<keyword evidence="2" id="KW-1185">Reference proteome</keyword>
<dbReference type="OrthoDB" id="282689at2"/>
<protein>
    <recommendedName>
        <fullName evidence="3">DinB superfamily protein</fullName>
    </recommendedName>
</protein>
<evidence type="ECO:0000313" key="1">
    <source>
        <dbReference type="EMBL" id="TWT97022.1"/>
    </source>
</evidence>
<evidence type="ECO:0008006" key="3">
    <source>
        <dbReference type="Google" id="ProtNLM"/>
    </source>
</evidence>
<dbReference type="RefSeq" id="WP_146445517.1">
    <property type="nucleotide sequence ID" value="NZ_SJPR01000003.1"/>
</dbReference>
<proteinExistence type="predicted"/>
<dbReference type="SUPFAM" id="SSF109854">
    <property type="entry name" value="DinB/YfiT-like putative metalloenzymes"/>
    <property type="match status" value="1"/>
</dbReference>
<gene>
    <name evidence="1" type="ORF">Pla108_27990</name>
</gene>